<proteinExistence type="predicted"/>
<keyword evidence="3" id="KW-1185">Reference proteome</keyword>
<keyword evidence="1" id="KW-0472">Membrane</keyword>
<dbReference type="VEuPathDB" id="TriTrypDB:BSAL_03150"/>
<keyword evidence="1" id="KW-1133">Transmembrane helix</keyword>
<sequence>MLIDHVEEATLAVRFFRSFSLSLSPLSPSFFFFFPLRQRSFDVFSFFSLSLALVFFSLLRDDGYPSRFFKTKAMTSQDWLGRHW</sequence>
<dbReference type="EMBL" id="CYKH01002226">
    <property type="protein sequence ID" value="CUI15540.1"/>
    <property type="molecule type" value="Genomic_DNA"/>
</dbReference>
<evidence type="ECO:0000313" key="3">
    <source>
        <dbReference type="Proteomes" id="UP000051952"/>
    </source>
</evidence>
<dbReference type="AlphaFoldDB" id="A0A0S4KIM4"/>
<name>A0A0S4KIM4_BODSA</name>
<gene>
    <name evidence="2" type="ORF">BSAL_03150</name>
</gene>
<protein>
    <submittedName>
        <fullName evidence="2">Membrane-associated protein, putative</fullName>
    </submittedName>
</protein>
<accession>A0A0S4KIM4</accession>
<organism evidence="2 3">
    <name type="scientific">Bodo saltans</name>
    <name type="common">Flagellated protozoan</name>
    <dbReference type="NCBI Taxonomy" id="75058"/>
    <lineage>
        <taxon>Eukaryota</taxon>
        <taxon>Discoba</taxon>
        <taxon>Euglenozoa</taxon>
        <taxon>Kinetoplastea</taxon>
        <taxon>Metakinetoplastina</taxon>
        <taxon>Eubodonida</taxon>
        <taxon>Bodonidae</taxon>
        <taxon>Bodo</taxon>
    </lineage>
</organism>
<evidence type="ECO:0000313" key="2">
    <source>
        <dbReference type="EMBL" id="CUI15540.1"/>
    </source>
</evidence>
<keyword evidence="1" id="KW-0812">Transmembrane</keyword>
<evidence type="ECO:0000256" key="1">
    <source>
        <dbReference type="SAM" id="Phobius"/>
    </source>
</evidence>
<dbReference type="Proteomes" id="UP000051952">
    <property type="component" value="Unassembled WGS sequence"/>
</dbReference>
<reference evidence="3" key="1">
    <citation type="submission" date="2015-09" db="EMBL/GenBank/DDBJ databases">
        <authorList>
            <consortium name="Pathogen Informatics"/>
        </authorList>
    </citation>
    <scope>NUCLEOTIDE SEQUENCE [LARGE SCALE GENOMIC DNA]</scope>
    <source>
        <strain evidence="3">Lake Konstanz</strain>
    </source>
</reference>
<feature type="transmembrane region" description="Helical" evidence="1">
    <location>
        <begin position="41"/>
        <end position="59"/>
    </location>
</feature>
<feature type="transmembrane region" description="Helical" evidence="1">
    <location>
        <begin position="15"/>
        <end position="34"/>
    </location>
</feature>